<organism evidence="1 2">
    <name type="scientific">Microbacterium foliorum</name>
    <dbReference type="NCBI Taxonomy" id="104336"/>
    <lineage>
        <taxon>Bacteria</taxon>
        <taxon>Bacillati</taxon>
        <taxon>Actinomycetota</taxon>
        <taxon>Actinomycetes</taxon>
        <taxon>Micrococcales</taxon>
        <taxon>Microbacteriaceae</taxon>
        <taxon>Microbacterium</taxon>
    </lineage>
</organism>
<dbReference type="KEGG" id="mfol:DXT68_01120"/>
<accession>A0A0F0L3E6</accession>
<proteinExistence type="predicted"/>
<dbReference type="GeneID" id="94442983"/>
<dbReference type="GO" id="GO:0016787">
    <property type="term" value="F:hydrolase activity"/>
    <property type="evidence" value="ECO:0007669"/>
    <property type="project" value="UniProtKB-KW"/>
</dbReference>
<evidence type="ECO:0000313" key="1">
    <source>
        <dbReference type="EMBL" id="KJL26041.1"/>
    </source>
</evidence>
<keyword evidence="2" id="KW-1185">Reference proteome</keyword>
<dbReference type="Proteomes" id="UP000033572">
    <property type="component" value="Unassembled WGS sequence"/>
</dbReference>
<dbReference type="PATRIC" id="fig|104336.4.peg.338"/>
<sequence length="204" mass="22383">MPPIRAVLFDLDGVVRHFDPENVARIERTHELEPGSIEAIAFAPHRLEEVTTGRISRRDWVERIGGDLGNAAAAEEWGSQPFQADEEVLDLADELRANGIRTAILTNGTDTIRAEAAEMNLDAHFDAVFNSAEIGWTKPDARAFQHVLDAMRLAPHEVFFTDDSASKLAGAERLGMPTHLFEGVFGLRSVLQAANVLVDEEVSG</sequence>
<dbReference type="EMBL" id="JYIU01000024">
    <property type="protein sequence ID" value="KJL26041.1"/>
    <property type="molecule type" value="Genomic_DNA"/>
</dbReference>
<dbReference type="PRINTS" id="PR00413">
    <property type="entry name" value="HADHALOGNASE"/>
</dbReference>
<keyword evidence="1" id="KW-0378">Hydrolase</keyword>
<dbReference type="SFLD" id="SFLDS00003">
    <property type="entry name" value="Haloacid_Dehalogenase"/>
    <property type="match status" value="1"/>
</dbReference>
<dbReference type="NCBIfam" id="TIGR01549">
    <property type="entry name" value="HAD-SF-IA-v1"/>
    <property type="match status" value="1"/>
</dbReference>
<dbReference type="RefSeq" id="WP_045252776.1">
    <property type="nucleotide sequence ID" value="NZ_CP031425.1"/>
</dbReference>
<comment type="caution">
    <text evidence="1">The sequence shown here is derived from an EMBL/GenBank/DDBJ whole genome shotgun (WGS) entry which is preliminary data.</text>
</comment>
<dbReference type="PANTHER" id="PTHR43611">
    <property type="entry name" value="ALPHA-D-GLUCOSE 1-PHOSPHATE PHOSPHATASE"/>
    <property type="match status" value="1"/>
</dbReference>
<protein>
    <submittedName>
        <fullName evidence="1">Alpha-D-glucose-1-phosphate phosphatase YihX</fullName>
        <ecNumber evidence="1">3.1.3.-</ecNumber>
    </submittedName>
</protein>
<gene>
    <name evidence="1" type="primary">yihX</name>
    <name evidence="1" type="ORF">RN50_00326</name>
</gene>
<dbReference type="SFLD" id="SFLDG01129">
    <property type="entry name" value="C1.5:_HAD__Beta-PGM__Phosphata"/>
    <property type="match status" value="1"/>
</dbReference>
<dbReference type="PANTHER" id="PTHR43611:SF3">
    <property type="entry name" value="FLAVIN MONONUCLEOTIDE HYDROLASE 1, CHLOROPLATIC"/>
    <property type="match status" value="1"/>
</dbReference>
<evidence type="ECO:0000313" key="2">
    <source>
        <dbReference type="Proteomes" id="UP000033572"/>
    </source>
</evidence>
<reference evidence="1 2" key="1">
    <citation type="submission" date="2015-02" db="EMBL/GenBank/DDBJ databases">
        <title>Draft genome sequences of ten Microbacterium spp. with emphasis on heavy metal contaminated environments.</title>
        <authorList>
            <person name="Corretto E."/>
        </authorList>
    </citation>
    <scope>NUCLEOTIDE SEQUENCE [LARGE SCALE GENOMIC DNA]</scope>
    <source>
        <strain evidence="1 2">DSM 12966</strain>
    </source>
</reference>
<dbReference type="CDD" id="cd02603">
    <property type="entry name" value="HAD_sEH-N_like"/>
    <property type="match status" value="1"/>
</dbReference>
<dbReference type="AlphaFoldDB" id="A0A0F0L3E6"/>
<dbReference type="InterPro" id="IPR006439">
    <property type="entry name" value="HAD-SF_hydro_IA"/>
</dbReference>
<dbReference type="InterPro" id="IPR023214">
    <property type="entry name" value="HAD_sf"/>
</dbReference>
<dbReference type="Pfam" id="PF00702">
    <property type="entry name" value="Hydrolase"/>
    <property type="match status" value="1"/>
</dbReference>
<dbReference type="SUPFAM" id="SSF56784">
    <property type="entry name" value="HAD-like"/>
    <property type="match status" value="1"/>
</dbReference>
<dbReference type="NCBIfam" id="TIGR01509">
    <property type="entry name" value="HAD-SF-IA-v3"/>
    <property type="match status" value="1"/>
</dbReference>
<dbReference type="InterPro" id="IPR036412">
    <property type="entry name" value="HAD-like_sf"/>
</dbReference>
<dbReference type="EC" id="3.1.3.-" evidence="1"/>
<dbReference type="Gene3D" id="3.40.50.1000">
    <property type="entry name" value="HAD superfamily/HAD-like"/>
    <property type="match status" value="1"/>
</dbReference>
<name>A0A0F0L3E6_9MICO</name>